<feature type="compositionally biased region" description="Polar residues" evidence="1">
    <location>
        <begin position="24"/>
        <end position="45"/>
    </location>
</feature>
<name>A0ABD6DXY1_9EURY</name>
<proteinExistence type="predicted"/>
<accession>A0ABD6DXY1</accession>
<dbReference type="AlphaFoldDB" id="A0ABD6DXY1"/>
<evidence type="ECO:0000256" key="1">
    <source>
        <dbReference type="SAM" id="MobiDB-lite"/>
    </source>
</evidence>
<comment type="caution">
    <text evidence="2">The sequence shown here is derived from an EMBL/GenBank/DDBJ whole genome shotgun (WGS) entry which is preliminary data.</text>
</comment>
<keyword evidence="3" id="KW-1185">Reference proteome</keyword>
<gene>
    <name evidence="2" type="ORF">ACFSAS_11040</name>
</gene>
<dbReference type="Proteomes" id="UP001597092">
    <property type="component" value="Unassembled WGS sequence"/>
</dbReference>
<dbReference type="InterPro" id="IPR011050">
    <property type="entry name" value="Pectin_lyase_fold/virulence"/>
</dbReference>
<dbReference type="PROSITE" id="PS51257">
    <property type="entry name" value="PROKAR_LIPOPROTEIN"/>
    <property type="match status" value="1"/>
</dbReference>
<organism evidence="2 3">
    <name type="scientific">Halobellus litoreus</name>
    <dbReference type="NCBI Taxonomy" id="755310"/>
    <lineage>
        <taxon>Archaea</taxon>
        <taxon>Methanobacteriati</taxon>
        <taxon>Methanobacteriota</taxon>
        <taxon>Stenosarchaea group</taxon>
        <taxon>Halobacteria</taxon>
        <taxon>Halobacteriales</taxon>
        <taxon>Haloferacaceae</taxon>
        <taxon>Halobellus</taxon>
    </lineage>
</organism>
<dbReference type="RefSeq" id="WP_256308774.1">
    <property type="nucleotide sequence ID" value="NZ_JANHAW010000003.1"/>
</dbReference>
<dbReference type="SUPFAM" id="SSF51126">
    <property type="entry name" value="Pectin lyase-like"/>
    <property type="match status" value="1"/>
</dbReference>
<evidence type="ECO:0008006" key="4">
    <source>
        <dbReference type="Google" id="ProtNLM"/>
    </source>
</evidence>
<feature type="region of interest" description="Disordered" evidence="1">
    <location>
        <begin position="24"/>
        <end position="53"/>
    </location>
</feature>
<dbReference type="EMBL" id="JBHUDP010000003">
    <property type="protein sequence ID" value="MFD1686147.1"/>
    <property type="molecule type" value="Genomic_DNA"/>
</dbReference>
<sequence length="514" mass="55380">MKRLSRRAVLGSLTTGLIAVSGCNTPDQAEVTSTDTPDAVSTETPTPGYDLGGFDPDAYDIEFDRTLHAVEDLGMDPSGEEPIDDALNDAFETGTRIDFPPGDYTVAEQPPVDPPHNPSRFGLVGIGESHRDVQFHFPNAADQEGFWFVYQKGGEDIILANFSIQLTQDDRTSVSILLDANDNGIAVDLEWLGFIPPQIESAGSLLRMNVDSANGATTEGVNIARRITIGKQGSYLGGHESSTNTTPGTTFMRHQPTHVGELRLEDVHFEQCGHNAMRSTNNDGVVTVKGGHFLNCDVSSLRFQGGDHPTKTSVIDGARIEHDHSKLNDTGGTEPHQATGIMIDTRVGNSGLVIKNCDLIYKDISVAPQNAGSLWGMIRCTNTVESNPGGFTVKNCRIRNGTEAPTLWIQSRQPGAKEPRAVTLENLDVRVTAEKQTRSSVCEIHSNRDGSRVSNCCIQAVNGDFDGVTVSNCTDVLVQDSNIDVSGDAVHLINSQGDIWNISVESFCGDGEAE</sequence>
<reference evidence="2 3" key="1">
    <citation type="journal article" date="2019" name="Int. J. Syst. Evol. Microbiol.">
        <title>The Global Catalogue of Microorganisms (GCM) 10K type strain sequencing project: providing services to taxonomists for standard genome sequencing and annotation.</title>
        <authorList>
            <consortium name="The Broad Institute Genomics Platform"/>
            <consortium name="The Broad Institute Genome Sequencing Center for Infectious Disease"/>
            <person name="Wu L."/>
            <person name="Ma J."/>
        </authorList>
    </citation>
    <scope>NUCLEOTIDE SEQUENCE [LARGE SCALE GENOMIC DNA]</scope>
    <source>
        <strain evidence="2 3">CGMCC 1.10387</strain>
    </source>
</reference>
<evidence type="ECO:0000313" key="3">
    <source>
        <dbReference type="Proteomes" id="UP001597092"/>
    </source>
</evidence>
<protein>
    <recommendedName>
        <fullName evidence="4">Right handed beta helix region</fullName>
    </recommendedName>
</protein>
<evidence type="ECO:0000313" key="2">
    <source>
        <dbReference type="EMBL" id="MFD1686147.1"/>
    </source>
</evidence>